<feature type="compositionally biased region" description="Polar residues" evidence="1">
    <location>
        <begin position="97"/>
        <end position="108"/>
    </location>
</feature>
<dbReference type="SMART" id="SM00165">
    <property type="entry name" value="UBA"/>
    <property type="match status" value="2"/>
</dbReference>
<reference evidence="3" key="1">
    <citation type="submission" date="2021-02" db="EMBL/GenBank/DDBJ databases">
        <authorList>
            <person name="Dougan E. K."/>
            <person name="Rhodes N."/>
            <person name="Thang M."/>
            <person name="Chan C."/>
        </authorList>
    </citation>
    <scope>NUCLEOTIDE SEQUENCE</scope>
</reference>
<dbReference type="AlphaFoldDB" id="A0A812M5L2"/>
<name>A0A812M5L2_9DINO</name>
<dbReference type="InterPro" id="IPR009060">
    <property type="entry name" value="UBA-like_sf"/>
</dbReference>
<accession>A0A812M5L2</accession>
<comment type="caution">
    <text evidence="3">The sequence shown here is derived from an EMBL/GenBank/DDBJ whole genome shotgun (WGS) entry which is preliminary data.</text>
</comment>
<proteinExistence type="predicted"/>
<organism evidence="3 4">
    <name type="scientific">Symbiodinium natans</name>
    <dbReference type="NCBI Taxonomy" id="878477"/>
    <lineage>
        <taxon>Eukaryota</taxon>
        <taxon>Sar</taxon>
        <taxon>Alveolata</taxon>
        <taxon>Dinophyceae</taxon>
        <taxon>Suessiales</taxon>
        <taxon>Symbiodiniaceae</taxon>
        <taxon>Symbiodinium</taxon>
    </lineage>
</organism>
<feature type="non-terminal residue" evidence="3">
    <location>
        <position position="1"/>
    </location>
</feature>
<dbReference type="EMBL" id="CAJNDS010001333">
    <property type="protein sequence ID" value="CAE7255728.1"/>
    <property type="molecule type" value="Genomic_DNA"/>
</dbReference>
<evidence type="ECO:0000259" key="2">
    <source>
        <dbReference type="PROSITE" id="PS50030"/>
    </source>
</evidence>
<dbReference type="InterPro" id="IPR015940">
    <property type="entry name" value="UBA"/>
</dbReference>
<dbReference type="Pfam" id="PF00627">
    <property type="entry name" value="UBA"/>
    <property type="match status" value="1"/>
</dbReference>
<feature type="domain" description="UBA" evidence="2">
    <location>
        <begin position="1"/>
        <end position="33"/>
    </location>
</feature>
<evidence type="ECO:0000313" key="3">
    <source>
        <dbReference type="EMBL" id="CAE7255728.1"/>
    </source>
</evidence>
<dbReference type="OrthoDB" id="445986at2759"/>
<dbReference type="PROSITE" id="PS50030">
    <property type="entry name" value="UBA"/>
    <property type="match status" value="1"/>
</dbReference>
<feature type="region of interest" description="Disordered" evidence="1">
    <location>
        <begin position="95"/>
        <end position="161"/>
    </location>
</feature>
<keyword evidence="4" id="KW-1185">Reference proteome</keyword>
<evidence type="ECO:0000313" key="4">
    <source>
        <dbReference type="Proteomes" id="UP000604046"/>
    </source>
</evidence>
<dbReference type="Proteomes" id="UP000604046">
    <property type="component" value="Unassembled WGS sequence"/>
</dbReference>
<gene>
    <name evidence="3" type="ORF">SNAT2548_LOCUS13047</name>
</gene>
<dbReference type="SUPFAM" id="SSF46934">
    <property type="entry name" value="UBA-like"/>
    <property type="match status" value="2"/>
</dbReference>
<dbReference type="Gene3D" id="1.10.8.10">
    <property type="entry name" value="DNA helicase RuvA subunit, C-terminal domain"/>
    <property type="match status" value="2"/>
</dbReference>
<evidence type="ECO:0000256" key="1">
    <source>
        <dbReference type="SAM" id="MobiDB-lite"/>
    </source>
</evidence>
<sequence>ELVAMGFPAALAKQALLLCQNSVEAAADMLLSNPPPLPAESVEAEGATSALAEPLAELLAMGFDEMRARGALSIHGSLEAAAEALLLEQDGAVAADASSSQRNQSSATPPVAVESVEDPPPLAADTTDHEPPRKRARRSRHSEIQGSEGRNEHGVSVNVEHPDGGLSVASLAEKFAFGPAAFGPIASRSPAEASDRTTLLSANDVVRMVVASHPQAAKMRGERGQQKVTRMLSNCFAQGLWTFGPPCSPVNTEVRPAFRYIMSEMHKLEPKNPKRVSIITTLVHACEDCQQVQAREILRIYGDLTSQNQTFEQQLKYSLLRQKEVALNRFITDKHKGCDLDHTQVQPQQQRPHLFSGYVAYIGEDFGLDGLDAAKNDRYLSQVWEELERKKALKKPRLLQALQREMSVTEWLQTLLADINNQSAEANRLINRGCIFNWVQANLSNEAAYLVFCDEERADEFKGQDPEKPTAENQYQPFLSTKVLVEMLVQANFLIAKDASS</sequence>
<protein>
    <recommendedName>
        <fullName evidence="2">UBA domain-containing protein</fullName>
    </recommendedName>
</protein>